<evidence type="ECO:0000313" key="2">
    <source>
        <dbReference type="Proteomes" id="UP001141806"/>
    </source>
</evidence>
<evidence type="ECO:0000313" key="1">
    <source>
        <dbReference type="EMBL" id="KAJ4974434.1"/>
    </source>
</evidence>
<dbReference type="Proteomes" id="UP001141806">
    <property type="component" value="Unassembled WGS sequence"/>
</dbReference>
<reference evidence="1" key="1">
    <citation type="journal article" date="2023" name="Plant J.">
        <title>The genome of the king protea, Protea cynaroides.</title>
        <authorList>
            <person name="Chang J."/>
            <person name="Duong T.A."/>
            <person name="Schoeman C."/>
            <person name="Ma X."/>
            <person name="Roodt D."/>
            <person name="Barker N."/>
            <person name="Li Z."/>
            <person name="Van de Peer Y."/>
            <person name="Mizrachi E."/>
        </authorList>
    </citation>
    <scope>NUCLEOTIDE SEQUENCE</scope>
    <source>
        <tissue evidence="1">Young leaves</tissue>
    </source>
</reference>
<comment type="caution">
    <text evidence="1">The sequence shown here is derived from an EMBL/GenBank/DDBJ whole genome shotgun (WGS) entry which is preliminary data.</text>
</comment>
<dbReference type="AlphaFoldDB" id="A0A9Q0KPU0"/>
<organism evidence="1 2">
    <name type="scientific">Protea cynaroides</name>
    <dbReference type="NCBI Taxonomy" id="273540"/>
    <lineage>
        <taxon>Eukaryota</taxon>
        <taxon>Viridiplantae</taxon>
        <taxon>Streptophyta</taxon>
        <taxon>Embryophyta</taxon>
        <taxon>Tracheophyta</taxon>
        <taxon>Spermatophyta</taxon>
        <taxon>Magnoliopsida</taxon>
        <taxon>Proteales</taxon>
        <taxon>Proteaceae</taxon>
        <taxon>Protea</taxon>
    </lineage>
</organism>
<accession>A0A9Q0KPU0</accession>
<keyword evidence="2" id="KW-1185">Reference proteome</keyword>
<dbReference type="OrthoDB" id="601557at2759"/>
<gene>
    <name evidence="1" type="ORF">NE237_007608</name>
</gene>
<protein>
    <submittedName>
        <fullName evidence="1">Uncharacterized protein</fullName>
    </submittedName>
</protein>
<name>A0A9Q0KPU0_9MAGN</name>
<proteinExistence type="predicted"/>
<sequence length="349" mass="39548">MLKNEENERQRSVVLDIWPENQNHVCDILNQFLKYDVIERGKREVGIEDLFKNQTKKLQAELNRLRRQNDQTKYPIWDNQLDHCSLEQLGTLSNQLDLKLELVKQKLLDRTDQQSLSCVKPFNQCLPIETLSNQHQPGTVSNQLDSKLELVKQILFDQTEGEFDFLEEAIGHFSAPPNDILFDETEGELDFLEEAIGYFSTPPHDVHQKPLSYGKPLNQCFPIDCTSNLNGVDCANSCIGPISTADLPYTYAPSVDSSKFLYVTQWIMSLDSIIQASQVQVTSSLQTNSRCHGFFQTPPQFYDSMDFITAAADSSHESSSRISSWDHENLFNNGSQGGGSFFSGSFSVL</sequence>
<dbReference type="EMBL" id="JAMYWD010000004">
    <property type="protein sequence ID" value="KAJ4974434.1"/>
    <property type="molecule type" value="Genomic_DNA"/>
</dbReference>